<reference evidence="6 7" key="1">
    <citation type="submission" date="2019-03" db="EMBL/GenBank/DDBJ databases">
        <title>Draft genome sequences of novel Actinobacteria.</title>
        <authorList>
            <person name="Sahin N."/>
            <person name="Ay H."/>
            <person name="Saygin H."/>
        </authorList>
    </citation>
    <scope>NUCLEOTIDE SEQUENCE [LARGE SCALE GENOMIC DNA]</scope>
    <source>
        <strain evidence="6 7">KC310</strain>
    </source>
</reference>
<sequence>MTVDHGSGPENNVLTSLERGLAVLLSFELDRSPLTLSEVARATGLDRSGARRLLHSLVLRGYVRTERAAYALHPRVLEIGNAYLASLALPEIAQPHFAEVSRLLDESVSMAVLDGDEIVYVARVPVGRLMSLTLSVGSRLPAYPTALGRVLLSARPEDWLDRYLTSASFAPYTALTVTDRSRLRRELARIRRQGWAVVDQELEVGLLSLAVPIRDASGATVAAINVSSHTSRFTSAELVDAGLRTLRLASERIESVLHMERPRGA</sequence>
<keyword evidence="3" id="KW-0804">Transcription</keyword>
<organism evidence="6 7">
    <name type="scientific">Nonomuraea deserti</name>
    <dbReference type="NCBI Taxonomy" id="1848322"/>
    <lineage>
        <taxon>Bacteria</taxon>
        <taxon>Bacillati</taxon>
        <taxon>Actinomycetota</taxon>
        <taxon>Actinomycetes</taxon>
        <taxon>Streptosporangiales</taxon>
        <taxon>Streptosporangiaceae</taxon>
        <taxon>Nonomuraea</taxon>
    </lineage>
</organism>
<dbReference type="InterPro" id="IPR050707">
    <property type="entry name" value="HTH_MetabolicPath_Reg"/>
</dbReference>
<evidence type="ECO:0000256" key="1">
    <source>
        <dbReference type="ARBA" id="ARBA00023015"/>
    </source>
</evidence>
<keyword evidence="2" id="KW-0238">DNA-binding</keyword>
<keyword evidence="1" id="KW-0805">Transcription regulation</keyword>
<dbReference type="PROSITE" id="PS51077">
    <property type="entry name" value="HTH_ICLR"/>
    <property type="match status" value="1"/>
</dbReference>
<evidence type="ECO:0000259" key="5">
    <source>
        <dbReference type="PROSITE" id="PS51078"/>
    </source>
</evidence>
<dbReference type="GO" id="GO:0045893">
    <property type="term" value="P:positive regulation of DNA-templated transcription"/>
    <property type="evidence" value="ECO:0007669"/>
    <property type="project" value="InterPro"/>
</dbReference>
<dbReference type="InterPro" id="IPR029016">
    <property type="entry name" value="GAF-like_dom_sf"/>
</dbReference>
<name>A0A4R4W5B7_9ACTN</name>
<dbReference type="Gene3D" id="1.10.10.10">
    <property type="entry name" value="Winged helix-like DNA-binding domain superfamily/Winged helix DNA-binding domain"/>
    <property type="match status" value="1"/>
</dbReference>
<proteinExistence type="predicted"/>
<dbReference type="GO" id="GO:0003677">
    <property type="term" value="F:DNA binding"/>
    <property type="evidence" value="ECO:0007669"/>
    <property type="project" value="UniProtKB-KW"/>
</dbReference>
<dbReference type="PROSITE" id="PS51078">
    <property type="entry name" value="ICLR_ED"/>
    <property type="match status" value="1"/>
</dbReference>
<evidence type="ECO:0000256" key="3">
    <source>
        <dbReference type="ARBA" id="ARBA00023163"/>
    </source>
</evidence>
<dbReference type="PANTHER" id="PTHR30136:SF34">
    <property type="entry name" value="TRANSCRIPTIONAL REGULATOR"/>
    <property type="match status" value="1"/>
</dbReference>
<dbReference type="Pfam" id="PF01614">
    <property type="entry name" value="IclR_C"/>
    <property type="match status" value="1"/>
</dbReference>
<evidence type="ECO:0000259" key="4">
    <source>
        <dbReference type="PROSITE" id="PS51077"/>
    </source>
</evidence>
<dbReference type="PANTHER" id="PTHR30136">
    <property type="entry name" value="HELIX-TURN-HELIX TRANSCRIPTIONAL REGULATOR, ICLR FAMILY"/>
    <property type="match status" value="1"/>
</dbReference>
<gene>
    <name evidence="6" type="ORF">E1292_08110</name>
</gene>
<evidence type="ECO:0000256" key="2">
    <source>
        <dbReference type="ARBA" id="ARBA00023125"/>
    </source>
</evidence>
<dbReference type="EMBL" id="SMKO01000013">
    <property type="protein sequence ID" value="TDD10245.1"/>
    <property type="molecule type" value="Genomic_DNA"/>
</dbReference>
<evidence type="ECO:0000313" key="6">
    <source>
        <dbReference type="EMBL" id="TDD10245.1"/>
    </source>
</evidence>
<dbReference type="GO" id="GO:0046278">
    <property type="term" value="P:3,4-dihydroxybenzoate metabolic process"/>
    <property type="evidence" value="ECO:0007669"/>
    <property type="project" value="InterPro"/>
</dbReference>
<comment type="caution">
    <text evidence="6">The sequence shown here is derived from an EMBL/GenBank/DDBJ whole genome shotgun (WGS) entry which is preliminary data.</text>
</comment>
<evidence type="ECO:0000313" key="7">
    <source>
        <dbReference type="Proteomes" id="UP000295258"/>
    </source>
</evidence>
<dbReference type="GO" id="GO:0045892">
    <property type="term" value="P:negative regulation of DNA-templated transcription"/>
    <property type="evidence" value="ECO:0007669"/>
    <property type="project" value="TreeGrafter"/>
</dbReference>
<dbReference type="Gene3D" id="3.30.450.40">
    <property type="match status" value="1"/>
</dbReference>
<feature type="domain" description="HTH iclR-type" evidence="4">
    <location>
        <begin position="14"/>
        <end position="74"/>
    </location>
</feature>
<dbReference type="AlphaFoldDB" id="A0A4R4W5B7"/>
<dbReference type="InterPro" id="IPR005471">
    <property type="entry name" value="Tscrpt_reg_IclR_N"/>
</dbReference>
<protein>
    <submittedName>
        <fullName evidence="6">MarR family transcriptional regulator</fullName>
    </submittedName>
</protein>
<dbReference type="SMART" id="SM00346">
    <property type="entry name" value="HTH_ICLR"/>
    <property type="match status" value="1"/>
</dbReference>
<dbReference type="InterPro" id="IPR014757">
    <property type="entry name" value="Tscrpt_reg_IclR_C"/>
</dbReference>
<accession>A0A4R4W5B7</accession>
<dbReference type="Proteomes" id="UP000295258">
    <property type="component" value="Unassembled WGS sequence"/>
</dbReference>
<dbReference type="GO" id="GO:0003700">
    <property type="term" value="F:DNA-binding transcription factor activity"/>
    <property type="evidence" value="ECO:0007669"/>
    <property type="project" value="TreeGrafter"/>
</dbReference>
<keyword evidence="7" id="KW-1185">Reference proteome</keyword>
<dbReference type="RefSeq" id="WP_132593628.1">
    <property type="nucleotide sequence ID" value="NZ_SMKO01000013.1"/>
</dbReference>
<dbReference type="SUPFAM" id="SSF55781">
    <property type="entry name" value="GAF domain-like"/>
    <property type="match status" value="1"/>
</dbReference>
<dbReference type="InterPro" id="IPR036388">
    <property type="entry name" value="WH-like_DNA-bd_sf"/>
</dbReference>
<dbReference type="InterPro" id="IPR036390">
    <property type="entry name" value="WH_DNA-bd_sf"/>
</dbReference>
<dbReference type="SUPFAM" id="SSF46785">
    <property type="entry name" value="Winged helix' DNA-binding domain"/>
    <property type="match status" value="1"/>
</dbReference>
<dbReference type="Pfam" id="PF09339">
    <property type="entry name" value="HTH_IclR"/>
    <property type="match status" value="1"/>
</dbReference>
<feature type="domain" description="IclR-ED" evidence="5">
    <location>
        <begin position="75"/>
        <end position="259"/>
    </location>
</feature>
<dbReference type="InterPro" id="IPR012794">
    <property type="entry name" value="PcaR_PcaU"/>
</dbReference>
<dbReference type="NCBIfam" id="TIGR02431">
    <property type="entry name" value="pcaR_pcaU"/>
    <property type="match status" value="1"/>
</dbReference>